<comment type="caution">
    <text evidence="1">The sequence shown here is derived from an EMBL/GenBank/DDBJ whole genome shotgun (WGS) entry which is preliminary data.</text>
</comment>
<dbReference type="AlphaFoldDB" id="A0A9W5VX35"/>
<proteinExistence type="predicted"/>
<evidence type="ECO:0000313" key="1">
    <source>
        <dbReference type="EMBL" id="EPD31581.1"/>
    </source>
</evidence>
<protein>
    <submittedName>
        <fullName evidence="1">Uncharacterized protein</fullName>
    </submittedName>
</protein>
<evidence type="ECO:0000313" key="2">
    <source>
        <dbReference type="Proteomes" id="UP000014387"/>
    </source>
</evidence>
<gene>
    <name evidence="1" type="ORF">HMPREF9238_01357</name>
</gene>
<accession>A0A9W5VX35</accession>
<reference evidence="1 2" key="1">
    <citation type="submission" date="2013-05" db="EMBL/GenBank/DDBJ databases">
        <title>The Genome Sequence of Actinomyces europaeus ACS-120-V-COL10B.</title>
        <authorList>
            <consortium name="The Broad Institute Genomics Platform"/>
            <person name="Earl A."/>
            <person name="Ward D."/>
            <person name="Feldgarden M."/>
            <person name="Gevers D."/>
            <person name="Saerens B."/>
            <person name="Vaneechoutte M."/>
            <person name="Walker B."/>
            <person name="Young S."/>
            <person name="Zeng Q."/>
            <person name="Gargeya S."/>
            <person name="Fitzgerald M."/>
            <person name="Haas B."/>
            <person name="Abouelleil A."/>
            <person name="Allen A.W."/>
            <person name="Alvarado L."/>
            <person name="Arachchi H.M."/>
            <person name="Berlin A.M."/>
            <person name="Chapman S.B."/>
            <person name="Gainer-Dewar J."/>
            <person name="Goldberg J."/>
            <person name="Griggs A."/>
            <person name="Gujja S."/>
            <person name="Hansen M."/>
            <person name="Howarth C."/>
            <person name="Imamovic A."/>
            <person name="Ireland A."/>
            <person name="Larimer J."/>
            <person name="McCowan C."/>
            <person name="Murphy C."/>
            <person name="Pearson M."/>
            <person name="Poon T.W."/>
            <person name="Priest M."/>
            <person name="Roberts A."/>
            <person name="Saif S."/>
            <person name="Shea T."/>
            <person name="Sisk P."/>
            <person name="Sykes S."/>
            <person name="Wortman J."/>
            <person name="Nusbaum C."/>
            <person name="Birren B."/>
        </authorList>
    </citation>
    <scope>NUCLEOTIDE SEQUENCE [LARGE SCALE GENOMIC DNA]</scope>
    <source>
        <strain evidence="1 2">ACS-120-V-Col10b</strain>
    </source>
</reference>
<dbReference type="Proteomes" id="UP000014387">
    <property type="component" value="Unassembled WGS sequence"/>
</dbReference>
<dbReference type="RefSeq" id="WP_016444691.1">
    <property type="nucleotide sequence ID" value="NZ_KE150266.1"/>
</dbReference>
<name>A0A9W5VX35_9ACTO</name>
<sequence length="393" mass="42361">MEHAQPNWTRIEGIIIAEHLDPKVVADFITKTKVVATIDWYDRTPNLMGLTLAQEDGRLATVNDANEIAAVVEIEDFALDLANEFNAEVMIDEISADALPEDAEVGSDTPAPAEEPMRIVELVQIPESSIPLAAALLGIDVASIELENGWQALAYDAQYAQNIGDFGQFPRVTLMASGDEFFVSLAVDDDDETETIYNWSMSTRTLAAGHSGDKIAAEAEELVGATSDLRRIAGAVPGADVAAAEETSQLRGSRAVESFVRALGVPSQIATYLLEDESPEDIPGLEMHYARGISNAIGRSVDKILLEPESASNPVWETYHKVAVEQPSIVRVIASVEAAIGATLVVTAFRSAKPRSGWVKLGGVVGSMMLVDSVAEVMLSKYLIERTKKHRGE</sequence>
<organism evidence="1 2">
    <name type="scientific">Gleimia europaea ACS-120-V-Col10b</name>
    <dbReference type="NCBI Taxonomy" id="883069"/>
    <lineage>
        <taxon>Bacteria</taxon>
        <taxon>Bacillati</taxon>
        <taxon>Actinomycetota</taxon>
        <taxon>Actinomycetes</taxon>
        <taxon>Actinomycetales</taxon>
        <taxon>Actinomycetaceae</taxon>
        <taxon>Gleimia</taxon>
    </lineage>
</organism>
<keyword evidence="2" id="KW-1185">Reference proteome</keyword>
<dbReference type="OrthoDB" id="3264552at2"/>
<dbReference type="EMBL" id="AGWN01000001">
    <property type="protein sequence ID" value="EPD31581.1"/>
    <property type="molecule type" value="Genomic_DNA"/>
</dbReference>